<dbReference type="InterPro" id="IPR003961">
    <property type="entry name" value="FN3_dom"/>
</dbReference>
<dbReference type="Gene3D" id="2.60.40.10">
    <property type="entry name" value="Immunoglobulins"/>
    <property type="match status" value="3"/>
</dbReference>
<dbReference type="AlphaFoldDB" id="A0A1F7F817"/>
<dbReference type="PROSITE" id="PS51257">
    <property type="entry name" value="PROKAR_LIPOPROTEIN"/>
    <property type="match status" value="1"/>
</dbReference>
<accession>A0A1F7F817</accession>
<evidence type="ECO:0000256" key="1">
    <source>
        <dbReference type="SAM" id="SignalP"/>
    </source>
</evidence>
<dbReference type="InterPro" id="IPR036116">
    <property type="entry name" value="FN3_sf"/>
</dbReference>
<protein>
    <recommendedName>
        <fullName evidence="2">Fibronectin type-III domain-containing protein</fullName>
    </recommendedName>
</protein>
<organism evidence="3 4">
    <name type="scientific">Candidatus Raymondbacteria bacterium RIFOXYD12_FULL_49_13</name>
    <dbReference type="NCBI Taxonomy" id="1817890"/>
    <lineage>
        <taxon>Bacteria</taxon>
        <taxon>Raymondiibacteriota</taxon>
    </lineage>
</organism>
<dbReference type="SUPFAM" id="SSF56436">
    <property type="entry name" value="C-type lectin-like"/>
    <property type="match status" value="1"/>
</dbReference>
<sequence>MGLRTCLPTAAVAAFALLCACLFVRCALRNPESARDAATGSVAPHILFKQSAPAQISFDQDIRPSLRMVRIEITTAEGKISKEFDYEAKSAEIDGVAEGAATVKVNAIDNMGNAIMGGSVEVRVQANQTATPDIPVEPADTVKPYLAAPVQVTATAIRLSWVVWNIASWDACILERSEGGTSWIEVGRLNGEQREIVDQNNINKYAAITTYQYRLRLERGSVTAVSNIQEIKATTAGFSAALEIPFLEEARSLSSGSVEVQWSYGRPAEIAQFVLERSSVGKKGPFTVINHPAGATTIFTDNSTAQQNTYWYRLKAIGPAPANSESPYSNVVTVYVSAGASAINVTLNTPVWDGGKVSLAWNVPQSEEYRLTEFRIFRSTNGGTTWSGPLALPAPSTRSWDDFSAPVTTLLDYKVCAVEGASEYCSNNAQIYTGSSSGPQTPGNFRFIFENGNQVMLQWDYGDNTNIDRYEIQRSDNGGADWAYLGQASPAARQYIDSTTMTGTQYLFRMCAINTSSAWSPWTSQLTVEVPAEGGKCADDQIFHDGYCVDKEVFRKDAVPMNNISFVAAGDSCVAHGKRLCDTWEWAQACSTSFLDTASGLIFDMSGDITEWATDPSRMQPPYDIDYAYDGAPKSPLGQKCQASKVPRRGEPGAEVYFRCCK</sequence>
<dbReference type="CDD" id="cd00063">
    <property type="entry name" value="FN3"/>
    <property type="match status" value="1"/>
</dbReference>
<dbReference type="EMBL" id="MFYX01000102">
    <property type="protein sequence ID" value="OGK02771.1"/>
    <property type="molecule type" value="Genomic_DNA"/>
</dbReference>
<feature type="domain" description="Fibronectin type-III" evidence="2">
    <location>
        <begin position="244"/>
        <end position="339"/>
    </location>
</feature>
<name>A0A1F7F817_UNCRA</name>
<feature type="domain" description="Fibronectin type-III" evidence="2">
    <location>
        <begin position="441"/>
        <end position="533"/>
    </location>
</feature>
<proteinExistence type="predicted"/>
<evidence type="ECO:0000259" key="2">
    <source>
        <dbReference type="PROSITE" id="PS50853"/>
    </source>
</evidence>
<dbReference type="PROSITE" id="PS50853">
    <property type="entry name" value="FN3"/>
    <property type="match status" value="2"/>
</dbReference>
<dbReference type="SUPFAM" id="SSF49265">
    <property type="entry name" value="Fibronectin type III"/>
    <property type="match status" value="2"/>
</dbReference>
<dbReference type="InterPro" id="IPR016187">
    <property type="entry name" value="CTDL_fold"/>
</dbReference>
<evidence type="ECO:0000313" key="3">
    <source>
        <dbReference type="EMBL" id="OGK02771.1"/>
    </source>
</evidence>
<feature type="signal peptide" evidence="1">
    <location>
        <begin position="1"/>
        <end position="29"/>
    </location>
</feature>
<comment type="caution">
    <text evidence="3">The sequence shown here is derived from an EMBL/GenBank/DDBJ whole genome shotgun (WGS) entry which is preliminary data.</text>
</comment>
<dbReference type="Proteomes" id="UP000179243">
    <property type="component" value="Unassembled WGS sequence"/>
</dbReference>
<evidence type="ECO:0000313" key="4">
    <source>
        <dbReference type="Proteomes" id="UP000179243"/>
    </source>
</evidence>
<gene>
    <name evidence="3" type="ORF">A2519_07465</name>
</gene>
<feature type="chain" id="PRO_5009528484" description="Fibronectin type-III domain-containing protein" evidence="1">
    <location>
        <begin position="30"/>
        <end position="662"/>
    </location>
</feature>
<dbReference type="InterPro" id="IPR013783">
    <property type="entry name" value="Ig-like_fold"/>
</dbReference>
<keyword evidence="1" id="KW-0732">Signal</keyword>
<reference evidence="3 4" key="1">
    <citation type="journal article" date="2016" name="Nat. Commun.">
        <title>Thousands of microbial genomes shed light on interconnected biogeochemical processes in an aquifer system.</title>
        <authorList>
            <person name="Anantharaman K."/>
            <person name="Brown C.T."/>
            <person name="Hug L.A."/>
            <person name="Sharon I."/>
            <person name="Castelle C.J."/>
            <person name="Probst A.J."/>
            <person name="Thomas B.C."/>
            <person name="Singh A."/>
            <person name="Wilkins M.J."/>
            <person name="Karaoz U."/>
            <person name="Brodie E.L."/>
            <person name="Williams K.H."/>
            <person name="Hubbard S.S."/>
            <person name="Banfield J.F."/>
        </authorList>
    </citation>
    <scope>NUCLEOTIDE SEQUENCE [LARGE SCALE GENOMIC DNA]</scope>
</reference>